<dbReference type="AlphaFoldDB" id="Q134L2"/>
<dbReference type="Proteomes" id="UP000001818">
    <property type="component" value="Chromosome"/>
</dbReference>
<keyword evidence="1" id="KW-0812">Transmembrane</keyword>
<keyword evidence="1" id="KW-0472">Membrane</keyword>
<dbReference type="KEGG" id="rpd:RPD_3253"/>
<proteinExistence type="predicted"/>
<evidence type="ECO:0000313" key="3">
    <source>
        <dbReference type="Proteomes" id="UP000001818"/>
    </source>
</evidence>
<sequence>MIVVSVDRAAAPQGRGWQSGAGDLYRHYRSSFSFIRIIVRRLVILLLFLLVVPIVASAAKYMLGDRSVAWHSADRSSAGLLPPAAAHPEPLVRVFAARTVSWRGIFAVHSWIVVKPANATRYTRYDYTAWGDPIRVNGFAADGRWFGDVPQVIAAADGEQAAVMIPKIEAAIKSYKLNAYGDYRAWPGPNSNTFVAAALAAVPELRTTLPPTAIGKDYPWDGGWIGWTPSGTGIRATLGGYLGLTLGWIEGVEVNLFGAVLGLDLRRPAIKLPGLGRIGLSPI</sequence>
<feature type="transmembrane region" description="Helical" evidence="1">
    <location>
        <begin position="42"/>
        <end position="63"/>
    </location>
</feature>
<gene>
    <name evidence="2" type="ordered locus">RPD_3253</name>
</gene>
<dbReference type="eggNOG" id="ENOG502Z88I">
    <property type="taxonomic scope" value="Bacteria"/>
</dbReference>
<keyword evidence="1" id="KW-1133">Transmembrane helix</keyword>
<name>Q134L2_RHOPS</name>
<evidence type="ECO:0000313" key="2">
    <source>
        <dbReference type="EMBL" id="ABE40477.1"/>
    </source>
</evidence>
<dbReference type="Pfam" id="PF12570">
    <property type="entry name" value="DUF3750"/>
    <property type="match status" value="1"/>
</dbReference>
<reference evidence="2 3" key="1">
    <citation type="submission" date="2006-03" db="EMBL/GenBank/DDBJ databases">
        <title>Complete sequence of Rhodopseudomonas palustris BisB5.</title>
        <authorList>
            <consortium name="US DOE Joint Genome Institute"/>
            <person name="Copeland A."/>
            <person name="Lucas S."/>
            <person name="Lapidus A."/>
            <person name="Barry K."/>
            <person name="Detter J.C."/>
            <person name="Glavina del Rio T."/>
            <person name="Hammon N."/>
            <person name="Israni S."/>
            <person name="Dalin E."/>
            <person name="Tice H."/>
            <person name="Pitluck S."/>
            <person name="Chain P."/>
            <person name="Malfatti S."/>
            <person name="Shin M."/>
            <person name="Vergez L."/>
            <person name="Schmutz J."/>
            <person name="Larimer F."/>
            <person name="Land M."/>
            <person name="Hauser L."/>
            <person name="Pelletier D.A."/>
            <person name="Kyrpides N."/>
            <person name="Lykidis A."/>
            <person name="Oda Y."/>
            <person name="Harwood C.S."/>
            <person name="Richardson P."/>
        </authorList>
    </citation>
    <scope>NUCLEOTIDE SEQUENCE [LARGE SCALE GENOMIC DNA]</scope>
    <source>
        <strain evidence="2 3">BisB5</strain>
    </source>
</reference>
<dbReference type="BioCyc" id="RPAL316057:RPD_RS16340-MONOMER"/>
<dbReference type="HOGENOM" id="CLU_095595_0_0_5"/>
<dbReference type="EMBL" id="CP000283">
    <property type="protein sequence ID" value="ABE40477.1"/>
    <property type="molecule type" value="Genomic_DNA"/>
</dbReference>
<evidence type="ECO:0000256" key="1">
    <source>
        <dbReference type="SAM" id="Phobius"/>
    </source>
</evidence>
<accession>Q134L2</accession>
<organism evidence="2 3">
    <name type="scientific">Rhodopseudomonas palustris (strain BisB5)</name>
    <dbReference type="NCBI Taxonomy" id="316057"/>
    <lineage>
        <taxon>Bacteria</taxon>
        <taxon>Pseudomonadati</taxon>
        <taxon>Pseudomonadota</taxon>
        <taxon>Alphaproteobacteria</taxon>
        <taxon>Hyphomicrobiales</taxon>
        <taxon>Nitrobacteraceae</taxon>
        <taxon>Rhodopseudomonas</taxon>
    </lineage>
</organism>
<dbReference type="InterPro" id="IPR022224">
    <property type="entry name" value="DUF3750"/>
</dbReference>
<evidence type="ECO:0008006" key="4">
    <source>
        <dbReference type="Google" id="ProtNLM"/>
    </source>
</evidence>
<protein>
    <recommendedName>
        <fullName evidence="4">DUF3750 domain-containing protein</fullName>
    </recommendedName>
</protein>
<dbReference type="STRING" id="316057.RPD_3253"/>